<dbReference type="Pfam" id="PF06666">
    <property type="entry name" value="DUF1173"/>
    <property type="match status" value="1"/>
</dbReference>
<dbReference type="KEGG" id="xdi:EZH22_29120"/>
<keyword evidence="2" id="KW-1185">Reference proteome</keyword>
<proteinExistence type="predicted"/>
<reference evidence="1 2" key="1">
    <citation type="submission" date="2020-10" db="EMBL/GenBank/DDBJ databases">
        <title>Degradation of 1,4-Dioxane by Xanthobacter sp. YN2, via a Novel Group-2 Soluble Di-Iron Monooxygenase.</title>
        <authorList>
            <person name="Ma F."/>
            <person name="Wang Y."/>
            <person name="Yang J."/>
            <person name="Guo H."/>
            <person name="Su D."/>
            <person name="Yu L."/>
        </authorList>
    </citation>
    <scope>NUCLEOTIDE SEQUENCE [LARGE SCALE GENOMIC DNA]</scope>
    <source>
        <strain evidence="1 2">YN2</strain>
    </source>
</reference>
<gene>
    <name evidence="1" type="ORF">EZH22_29120</name>
</gene>
<accession>A0A974PPP9</accession>
<evidence type="ECO:0000313" key="2">
    <source>
        <dbReference type="Proteomes" id="UP000596427"/>
    </source>
</evidence>
<evidence type="ECO:0000313" key="1">
    <source>
        <dbReference type="EMBL" id="QRG06860.1"/>
    </source>
</evidence>
<organism evidence="1 2">
    <name type="scientific">Xanthobacter dioxanivorans</name>
    <dbReference type="NCBI Taxonomy" id="2528964"/>
    <lineage>
        <taxon>Bacteria</taxon>
        <taxon>Pseudomonadati</taxon>
        <taxon>Pseudomonadota</taxon>
        <taxon>Alphaproteobacteria</taxon>
        <taxon>Hyphomicrobiales</taxon>
        <taxon>Xanthobacteraceae</taxon>
        <taxon>Xanthobacter</taxon>
    </lineage>
</organism>
<protein>
    <submittedName>
        <fullName evidence="1">DUF1173 domain-containing protein</fullName>
    </submittedName>
</protein>
<dbReference type="InterPro" id="IPR009553">
    <property type="entry name" value="DUF1173"/>
</dbReference>
<sequence>MRRFRIGEWAFDEGAPELQSALEQAYERKQRPLCLCRETPTAMYIARSDGQFLVKRMPLTGRDHDPSCPSYEPPYELSGLGPLIGNAIQIDEATGTAVLKLDFSLTKRGSRSAPASPSETSDTVRNEARKLSLRAVLHYLWDAAELTEWTSLWAGKRGWGKVRASVMNAAREMSVRGGPLSDILFVPEVFHADDKAAIAARRSRALSGAQAPGNGPQKLMMLVGEVKEFPEARNGRKVVIKHLPDFPLMLEEAAWRRLNKRYDPELELWDANEETHVVAVATFGISSAGVPAINEIALMVVTENWIPFESAHELQLLSRLAGLRRKSVKGLRFNLSRDQPIVCVTLPEGRPSPVAMYIVPAGADEDYDRMLAEMIDARPEMTPWIWRTADGDMPPMP</sequence>
<dbReference type="Proteomes" id="UP000596427">
    <property type="component" value="Chromosome"/>
</dbReference>
<dbReference type="AlphaFoldDB" id="A0A974PPP9"/>
<name>A0A974PPP9_9HYPH</name>
<dbReference type="EMBL" id="CP063362">
    <property type="protein sequence ID" value="QRG06860.1"/>
    <property type="molecule type" value="Genomic_DNA"/>
</dbReference>
<dbReference type="RefSeq" id="WP_203193774.1">
    <property type="nucleotide sequence ID" value="NZ_CP063362.1"/>
</dbReference>